<dbReference type="NCBIfam" id="NF005334">
    <property type="entry name" value="PRK06855.1"/>
    <property type="match status" value="1"/>
</dbReference>
<feature type="domain" description="Aminotransferase class I/classII large" evidence="7">
    <location>
        <begin position="45"/>
        <end position="413"/>
    </location>
</feature>
<evidence type="ECO:0000256" key="6">
    <source>
        <dbReference type="ARBA" id="ARBA00026106"/>
    </source>
</evidence>
<dbReference type="PANTHER" id="PTHR43488:SF2">
    <property type="entry name" value="GLUTAMATE-PYRUVATE AMINOTRANSFERASE ALAA"/>
    <property type="match status" value="1"/>
</dbReference>
<dbReference type="InterPro" id="IPR015422">
    <property type="entry name" value="PyrdxlP-dep_Trfase_small"/>
</dbReference>
<proteinExistence type="inferred from homology"/>
<protein>
    <recommendedName>
        <fullName evidence="6">alanine transaminase</fullName>
        <ecNumber evidence="6">2.6.1.2</ecNumber>
    </recommendedName>
</protein>
<dbReference type="Gene3D" id="3.40.640.10">
    <property type="entry name" value="Type I PLP-dependent aspartate aminotransferase-like (Major domain)"/>
    <property type="match status" value="1"/>
</dbReference>
<dbReference type="InterPro" id="IPR004839">
    <property type="entry name" value="Aminotransferase_I/II_large"/>
</dbReference>
<reference evidence="8 9" key="1">
    <citation type="submission" date="2017-11" db="EMBL/GenBank/DDBJ databases">
        <title>Animal gut microbial communities from fecal samples from Wisconsin, USA.</title>
        <authorList>
            <person name="Neumann A."/>
        </authorList>
    </citation>
    <scope>NUCLEOTIDE SEQUENCE [LARGE SCALE GENOMIC DNA]</scope>
    <source>
        <strain evidence="8 9">UWS3</strain>
    </source>
</reference>
<evidence type="ECO:0000256" key="4">
    <source>
        <dbReference type="ARBA" id="ARBA00022679"/>
    </source>
</evidence>
<dbReference type="RefSeq" id="WP_100426431.1">
    <property type="nucleotide sequence ID" value="NZ_JAQXKX010000043.1"/>
</dbReference>
<dbReference type="Proteomes" id="UP000231134">
    <property type="component" value="Unassembled WGS sequence"/>
</dbReference>
<dbReference type="Pfam" id="PF00155">
    <property type="entry name" value="Aminotran_1_2"/>
    <property type="match status" value="1"/>
</dbReference>
<sequence length="435" mass="49193">MRKRLLTEGAKELSYEIREIVKKANQLKALGLKIHWENIGDPIQKHCQIPEWIKEIVSDLAKENNSYAYCPSKGLLSTREFIANETNKLGGVQITPEDILFFNGLGDAISTIYSQLSMTTRIIGPSPAYSTHSSAEAAHAHSSPLVYHLRPENHWLPDLEELENKVKYNPNVAGILILNPDNPTGMVYPLEYLEKMVKIAKDYKLCIICDEIYSKITYNGAHAYPLATYIGDVPGISMNGISKQYPWPGARCGWVEYYNRDKDPEFDAFCRAIDNAKMIEVCSTTIPQLTIPKILGDSRYSAHRQALNERIGRRSAVINEILSDVPELYFNPTYGAFYNTIVFKPGVLNSRQSLPIEDPKIKSLVNQWTANVKSEDYRFVYYLLATTGVCVVPISSFCSELEGFRITLLEEDEDELRLVFTKIRDAIKAYVASAK</sequence>
<keyword evidence="9" id="KW-1185">Reference proteome</keyword>
<dbReference type="PANTHER" id="PTHR43488">
    <property type="entry name" value="GLUTAMATE-PYRUVATE AMINOTRANSFERASE ALAA"/>
    <property type="match status" value="1"/>
</dbReference>
<dbReference type="InterPro" id="IPR015424">
    <property type="entry name" value="PyrdxlP-dep_Trfase"/>
</dbReference>
<evidence type="ECO:0000313" key="9">
    <source>
        <dbReference type="Proteomes" id="UP000231134"/>
    </source>
</evidence>
<organism evidence="8 9">
    <name type="scientific">Hallerella succinigenes</name>
    <dbReference type="NCBI Taxonomy" id="1896222"/>
    <lineage>
        <taxon>Bacteria</taxon>
        <taxon>Pseudomonadati</taxon>
        <taxon>Fibrobacterota</taxon>
        <taxon>Fibrobacteria</taxon>
        <taxon>Fibrobacterales</taxon>
        <taxon>Fibrobacteraceae</taxon>
        <taxon>Hallerella</taxon>
    </lineage>
</organism>
<dbReference type="InterPro" id="IPR015421">
    <property type="entry name" value="PyrdxlP-dep_Trfase_major"/>
</dbReference>
<comment type="cofactor">
    <cofactor evidence="1">
        <name>pyridoxal 5'-phosphate</name>
        <dbReference type="ChEBI" id="CHEBI:597326"/>
    </cofactor>
</comment>
<keyword evidence="3 8" id="KW-0032">Aminotransferase</keyword>
<evidence type="ECO:0000313" key="8">
    <source>
        <dbReference type="EMBL" id="PJJ42583.1"/>
    </source>
</evidence>
<keyword evidence="4 8" id="KW-0808">Transferase</keyword>
<comment type="similarity">
    <text evidence="2">Belongs to the class-I pyridoxal-phosphate-dependent aminotransferase family.</text>
</comment>
<dbReference type="OrthoDB" id="9804474at2"/>
<evidence type="ECO:0000256" key="5">
    <source>
        <dbReference type="ARBA" id="ARBA00022898"/>
    </source>
</evidence>
<evidence type="ECO:0000259" key="7">
    <source>
        <dbReference type="Pfam" id="PF00155"/>
    </source>
</evidence>
<evidence type="ECO:0000256" key="3">
    <source>
        <dbReference type="ARBA" id="ARBA00022576"/>
    </source>
</evidence>
<dbReference type="SUPFAM" id="SSF53383">
    <property type="entry name" value="PLP-dependent transferases"/>
    <property type="match status" value="1"/>
</dbReference>
<dbReference type="EC" id="2.6.1.2" evidence="6"/>
<accession>A0A2M9AAE0</accession>
<comment type="caution">
    <text evidence="8">The sequence shown here is derived from an EMBL/GenBank/DDBJ whole genome shotgun (WGS) entry which is preliminary data.</text>
</comment>
<evidence type="ECO:0000256" key="2">
    <source>
        <dbReference type="ARBA" id="ARBA00007441"/>
    </source>
</evidence>
<dbReference type="GO" id="GO:0030170">
    <property type="term" value="F:pyridoxal phosphate binding"/>
    <property type="evidence" value="ECO:0007669"/>
    <property type="project" value="InterPro"/>
</dbReference>
<keyword evidence="5" id="KW-0663">Pyridoxal phosphate</keyword>
<dbReference type="GO" id="GO:0004021">
    <property type="term" value="F:L-alanine:2-oxoglutarate aminotransferase activity"/>
    <property type="evidence" value="ECO:0007669"/>
    <property type="project" value="UniProtKB-EC"/>
</dbReference>
<evidence type="ECO:0000256" key="1">
    <source>
        <dbReference type="ARBA" id="ARBA00001933"/>
    </source>
</evidence>
<dbReference type="EMBL" id="PGEX01000001">
    <property type="protein sequence ID" value="PJJ42583.1"/>
    <property type="molecule type" value="Genomic_DNA"/>
</dbReference>
<gene>
    <name evidence="8" type="ORF">BGX16_2617</name>
</gene>
<dbReference type="CDD" id="cd00609">
    <property type="entry name" value="AAT_like"/>
    <property type="match status" value="1"/>
</dbReference>
<dbReference type="InterPro" id="IPR051926">
    <property type="entry name" value="Ala_Aminotransferase"/>
</dbReference>
<name>A0A2M9AAE0_9BACT</name>
<dbReference type="Gene3D" id="3.90.1150.10">
    <property type="entry name" value="Aspartate Aminotransferase, domain 1"/>
    <property type="match status" value="1"/>
</dbReference>
<dbReference type="AlphaFoldDB" id="A0A2M9AAE0"/>